<name>A0A2P2QX90_RHIMU</name>
<sequence length="44" mass="5242">MFQSWKQKVCQDNSTTKHKITGDLFMNLKEFNNSLTFHHPCNIE</sequence>
<accession>A0A2P2QX90</accession>
<proteinExistence type="predicted"/>
<dbReference type="AlphaFoldDB" id="A0A2P2QX90"/>
<dbReference type="EMBL" id="GGEC01091132">
    <property type="protein sequence ID" value="MBX71616.1"/>
    <property type="molecule type" value="Transcribed_RNA"/>
</dbReference>
<evidence type="ECO:0000313" key="1">
    <source>
        <dbReference type="EMBL" id="MBX71616.1"/>
    </source>
</evidence>
<protein>
    <submittedName>
        <fullName evidence="1">Uncharacterized protein</fullName>
    </submittedName>
</protein>
<organism evidence="1">
    <name type="scientific">Rhizophora mucronata</name>
    <name type="common">Asiatic mangrove</name>
    <dbReference type="NCBI Taxonomy" id="61149"/>
    <lineage>
        <taxon>Eukaryota</taxon>
        <taxon>Viridiplantae</taxon>
        <taxon>Streptophyta</taxon>
        <taxon>Embryophyta</taxon>
        <taxon>Tracheophyta</taxon>
        <taxon>Spermatophyta</taxon>
        <taxon>Magnoliopsida</taxon>
        <taxon>eudicotyledons</taxon>
        <taxon>Gunneridae</taxon>
        <taxon>Pentapetalae</taxon>
        <taxon>rosids</taxon>
        <taxon>fabids</taxon>
        <taxon>Malpighiales</taxon>
        <taxon>Rhizophoraceae</taxon>
        <taxon>Rhizophora</taxon>
    </lineage>
</organism>
<reference evidence="1" key="1">
    <citation type="submission" date="2018-02" db="EMBL/GenBank/DDBJ databases">
        <title>Rhizophora mucronata_Transcriptome.</title>
        <authorList>
            <person name="Meera S.P."/>
            <person name="Sreeshan A."/>
            <person name="Augustine A."/>
        </authorList>
    </citation>
    <scope>NUCLEOTIDE SEQUENCE</scope>
    <source>
        <tissue evidence="1">Leaf</tissue>
    </source>
</reference>